<evidence type="ECO:0000256" key="5">
    <source>
        <dbReference type="ARBA" id="ARBA00023002"/>
    </source>
</evidence>
<reference evidence="10 11" key="1">
    <citation type="submission" date="2019-02" db="EMBL/GenBank/DDBJ databases">
        <title>Emended description of the genus Rhodopseudomonas and description of Rhodopseudomonas albus sp. nov., a non-phototrophic, heavy-metal-tolerant bacterium isolated from garden soil.</title>
        <authorList>
            <person name="Bao Z."/>
            <person name="Cao W.W."/>
            <person name="Sato Y."/>
            <person name="Nishizawa T."/>
            <person name="Zhao J."/>
            <person name="Guo Y."/>
            <person name="Ohta H."/>
        </authorList>
    </citation>
    <scope>NUCLEOTIDE SEQUENCE [LARGE SCALE GENOMIC DNA]</scope>
    <source>
        <strain evidence="10 11">SK50-23</strain>
    </source>
</reference>
<keyword evidence="7" id="KW-0411">Iron-sulfur</keyword>
<keyword evidence="3" id="KW-0479">Metal-binding</keyword>
<dbReference type="Pfam" id="PF00355">
    <property type="entry name" value="Rieske"/>
    <property type="match status" value="1"/>
</dbReference>
<dbReference type="PROSITE" id="PS00570">
    <property type="entry name" value="RING_HYDROXYL_ALPHA"/>
    <property type="match status" value="1"/>
</dbReference>
<dbReference type="SUPFAM" id="SSF50022">
    <property type="entry name" value="ISP domain"/>
    <property type="match status" value="1"/>
</dbReference>
<dbReference type="InterPro" id="IPR015881">
    <property type="entry name" value="ARHD_Rieske_2Fe_2S"/>
</dbReference>
<evidence type="ECO:0000256" key="2">
    <source>
        <dbReference type="ARBA" id="ARBA00022714"/>
    </source>
</evidence>
<dbReference type="EMBL" id="CP036498">
    <property type="protein sequence ID" value="QUS41951.1"/>
    <property type="molecule type" value="Genomic_DNA"/>
</dbReference>
<sequence>MTSESAIGSLLIDRPQDGIFEVARRAFTDPEIFALEQKYIFEALWTFVGLETQIPRANDFLTTHIGSQPVLLTRKSDGSVGCFLNTCRHRGTIVCPFKHGRQKFHVCRYHGWAYDSDGRNTAVTEEADGQYPESFRDKNRDLIPVARLESYRGLIFASLSPSVPPLEEYLGQAAHFIDLIVDQSPVGQVEFVPGASSYTFDANWKLQFENGLDYYHFNSTHSSYVDILKNRAVSSNADLPREDSAERVGQGSFSFPHGHAVNWSIKQVSAYGRPLSNDQENLNRLTEQFGRDRVKWMLRQRNLTIFPSLQLIDISSSQLRTWRPLAPDKTEMTSHCIAPVGESAESRRMRIRGYEDFFNPSGLATSDDNVMYEYCQTGYVAEAGNTLGYLRGLGSDPVHDGPHANEVGITPDEYAFGAPTFGGETNFHAGYREWHRLLLNAGQKI</sequence>
<dbReference type="InterPro" id="IPR036922">
    <property type="entry name" value="Rieske_2Fe-2S_sf"/>
</dbReference>
<keyword evidence="2" id="KW-0001">2Fe-2S</keyword>
<dbReference type="PANTHER" id="PTHR43756:SF1">
    <property type="entry name" value="3-PHENYLPROPIONATE_CINNAMIC ACID DIOXYGENASE SUBUNIT ALPHA"/>
    <property type="match status" value="1"/>
</dbReference>
<evidence type="ECO:0000256" key="3">
    <source>
        <dbReference type="ARBA" id="ARBA00022723"/>
    </source>
</evidence>
<comment type="similarity">
    <text evidence="1">Belongs to the bacterial ring-hydroxylating dioxygenase alpha subunit family.</text>
</comment>
<organism evidence="10 11">
    <name type="scientific">Tardiphaga alba</name>
    <dbReference type="NCBI Taxonomy" id="340268"/>
    <lineage>
        <taxon>Bacteria</taxon>
        <taxon>Pseudomonadati</taxon>
        <taxon>Pseudomonadota</taxon>
        <taxon>Alphaproteobacteria</taxon>
        <taxon>Hyphomicrobiales</taxon>
        <taxon>Nitrobacteraceae</taxon>
        <taxon>Tardiphaga</taxon>
    </lineage>
</organism>
<dbReference type="CDD" id="cd08879">
    <property type="entry name" value="RHO_alpha_C_AntDO-like"/>
    <property type="match status" value="1"/>
</dbReference>
<dbReference type="InterPro" id="IPR001663">
    <property type="entry name" value="Rng_hydr_dOase-A"/>
</dbReference>
<dbReference type="RefSeq" id="WP_211910683.1">
    <property type="nucleotide sequence ID" value="NZ_CP036498.1"/>
</dbReference>
<name>A0ABX8AGA4_9BRAD</name>
<evidence type="ECO:0000313" key="10">
    <source>
        <dbReference type="EMBL" id="QUS41951.1"/>
    </source>
</evidence>
<proteinExistence type="inferred from homology"/>
<dbReference type="Proteomes" id="UP000682843">
    <property type="component" value="Chromosome"/>
</dbReference>
<evidence type="ECO:0000256" key="6">
    <source>
        <dbReference type="ARBA" id="ARBA00023004"/>
    </source>
</evidence>
<evidence type="ECO:0000313" key="11">
    <source>
        <dbReference type="Proteomes" id="UP000682843"/>
    </source>
</evidence>
<evidence type="ECO:0000256" key="7">
    <source>
        <dbReference type="ARBA" id="ARBA00023014"/>
    </source>
</evidence>
<dbReference type="Gene3D" id="2.102.10.10">
    <property type="entry name" value="Rieske [2Fe-2S] iron-sulphur domain"/>
    <property type="match status" value="1"/>
</dbReference>
<dbReference type="Gene3D" id="3.90.380.10">
    <property type="entry name" value="Naphthalene 1,2-dioxygenase Alpha Subunit, Chain A, domain 1"/>
    <property type="match status" value="1"/>
</dbReference>
<feature type="domain" description="Rieske" evidence="9">
    <location>
        <begin position="45"/>
        <end position="157"/>
    </location>
</feature>
<protein>
    <recommendedName>
        <fullName evidence="9">Rieske domain-containing protein</fullName>
    </recommendedName>
</protein>
<dbReference type="PROSITE" id="PS51296">
    <property type="entry name" value="RIESKE"/>
    <property type="match status" value="1"/>
</dbReference>
<evidence type="ECO:0000256" key="8">
    <source>
        <dbReference type="ARBA" id="ARBA00023027"/>
    </source>
</evidence>
<dbReference type="PANTHER" id="PTHR43756">
    <property type="entry name" value="CHOLINE MONOOXYGENASE, CHLOROPLASTIC"/>
    <property type="match status" value="1"/>
</dbReference>
<keyword evidence="8" id="KW-0520">NAD</keyword>
<keyword evidence="4" id="KW-0223">Dioxygenase</keyword>
<dbReference type="SUPFAM" id="SSF55961">
    <property type="entry name" value="Bet v1-like"/>
    <property type="match status" value="1"/>
</dbReference>
<evidence type="ECO:0000256" key="1">
    <source>
        <dbReference type="ARBA" id="ARBA00008751"/>
    </source>
</evidence>
<gene>
    <name evidence="10" type="ORF">RPMA_26275</name>
</gene>
<keyword evidence="11" id="KW-1185">Reference proteome</keyword>
<dbReference type="InterPro" id="IPR017941">
    <property type="entry name" value="Rieske_2Fe-2S"/>
</dbReference>
<evidence type="ECO:0000259" key="9">
    <source>
        <dbReference type="PROSITE" id="PS51296"/>
    </source>
</evidence>
<dbReference type="InterPro" id="IPR015879">
    <property type="entry name" value="Ring_hydroxy_dOase_asu_C_dom"/>
</dbReference>
<evidence type="ECO:0000256" key="4">
    <source>
        <dbReference type="ARBA" id="ARBA00022964"/>
    </source>
</evidence>
<dbReference type="Pfam" id="PF00848">
    <property type="entry name" value="Ring_hydroxyl_A"/>
    <property type="match status" value="1"/>
</dbReference>
<keyword evidence="5" id="KW-0560">Oxidoreductase</keyword>
<keyword evidence="6" id="KW-0408">Iron</keyword>
<dbReference type="PRINTS" id="PR00090">
    <property type="entry name" value="RNGDIOXGNASE"/>
</dbReference>
<accession>A0ABX8AGA4</accession>